<dbReference type="InterPro" id="IPR025272">
    <property type="entry name" value="SocA_Panacea"/>
</dbReference>
<dbReference type="Proteomes" id="UP000615455">
    <property type="component" value="Unassembled WGS sequence"/>
</dbReference>
<dbReference type="NCBIfam" id="TIGR03830">
    <property type="entry name" value="CxxCG_CxxCG_HTH"/>
    <property type="match status" value="1"/>
</dbReference>
<dbReference type="Pfam" id="PF13274">
    <property type="entry name" value="SocA_Panacea"/>
    <property type="match status" value="1"/>
</dbReference>
<dbReference type="InterPro" id="IPR022452">
    <property type="entry name" value="MqsA"/>
</dbReference>
<evidence type="ECO:0000259" key="1">
    <source>
        <dbReference type="Pfam" id="PF13274"/>
    </source>
</evidence>
<dbReference type="RefSeq" id="WP_189013631.1">
    <property type="nucleotide sequence ID" value="NZ_BMHE01000018.1"/>
</dbReference>
<reference evidence="3" key="1">
    <citation type="journal article" date="2019" name="Int. J. Syst. Evol. Microbiol.">
        <title>The Global Catalogue of Microorganisms (GCM) 10K type strain sequencing project: providing services to taxonomists for standard genome sequencing and annotation.</title>
        <authorList>
            <consortium name="The Broad Institute Genomics Platform"/>
            <consortium name="The Broad Institute Genome Sequencing Center for Infectious Disease"/>
            <person name="Wu L."/>
            <person name="Ma J."/>
        </authorList>
    </citation>
    <scope>NUCLEOTIDE SEQUENCE [LARGE SCALE GENOMIC DNA]</scope>
    <source>
        <strain evidence="3">CGMCC 1.15043</strain>
    </source>
</reference>
<gene>
    <name evidence="2" type="ORF">GCM10008018_36300</name>
</gene>
<protein>
    <recommendedName>
        <fullName evidence="1">Antitoxin SocA-like Panacea domain-containing protein</fullName>
    </recommendedName>
</protein>
<accession>A0ABQ1EV88</accession>
<dbReference type="EMBL" id="BMHE01000018">
    <property type="protein sequence ID" value="GFZ86933.1"/>
    <property type="molecule type" value="Genomic_DNA"/>
</dbReference>
<organism evidence="2 3">
    <name type="scientific">Paenibacillus marchantiophytorum</name>
    <dbReference type="NCBI Taxonomy" id="1619310"/>
    <lineage>
        <taxon>Bacteria</taxon>
        <taxon>Bacillati</taxon>
        <taxon>Bacillota</taxon>
        <taxon>Bacilli</taxon>
        <taxon>Bacillales</taxon>
        <taxon>Paenibacillaceae</taxon>
        <taxon>Paenibacillus</taxon>
    </lineage>
</organism>
<name>A0ABQ1EV88_9BACL</name>
<evidence type="ECO:0000313" key="3">
    <source>
        <dbReference type="Proteomes" id="UP000615455"/>
    </source>
</evidence>
<comment type="caution">
    <text evidence="2">The sequence shown here is derived from an EMBL/GenBank/DDBJ whole genome shotgun (WGS) entry which is preliminary data.</text>
</comment>
<evidence type="ECO:0000313" key="2">
    <source>
        <dbReference type="EMBL" id="GFZ86933.1"/>
    </source>
</evidence>
<proteinExistence type="predicted"/>
<sequence>MFKYCDECDKEHLSEELIVPKTVKVQGKEINVELTKLICKECGNEVSDESYMNTQLKKIHDTYVDLYGIPVDEIRNVRIQFKGLGLRPFAKILGIGSASVSRHEAGDLPSDKHVAIYRELQEEPRRIFEYFSNNKHELSPRELKKTEEILNAWQLEQGGKNEQYVEFMQDDEEIIESIYKPFERTQLSGYLPFNLEKFVNMVLYFTNNGGVNKTKLMKLLWYADFLKFKRHTTSMSGAVYTRFPFGPVPKDHEITIAHLKHMDVIDIEETLINDEGWTKMTVRANQEFDPSLFSPAEIGILEEVKSVFRDFGSRRISDYSHEELAWKETREEQPIDYKYAKDLREFDLV</sequence>
<keyword evidence="3" id="KW-1185">Reference proteome</keyword>
<feature type="domain" description="Antitoxin SocA-like Panacea" evidence="1">
    <location>
        <begin position="216"/>
        <end position="327"/>
    </location>
</feature>